<comment type="subcellular location">
    <subcellularLocation>
        <location evidence="1 6">Endoplasmic reticulum membrane</location>
        <topology evidence="1 6">Multi-pass membrane protein</topology>
    </subcellularLocation>
</comment>
<dbReference type="eggNOG" id="KOG1792">
    <property type="taxonomic scope" value="Eukaryota"/>
</dbReference>
<dbReference type="GO" id="GO:0048309">
    <property type="term" value="P:endoplasmic reticulum inheritance"/>
    <property type="evidence" value="ECO:0007669"/>
    <property type="project" value="EnsemblFungi"/>
</dbReference>
<dbReference type="GO" id="GO:0032541">
    <property type="term" value="C:cortical endoplasmic reticulum"/>
    <property type="evidence" value="ECO:0007669"/>
    <property type="project" value="EnsemblFungi"/>
</dbReference>
<evidence type="ECO:0000256" key="1">
    <source>
        <dbReference type="ARBA" id="ARBA00004477"/>
    </source>
</evidence>
<reference evidence="9 10" key="1">
    <citation type="journal article" date="2011" name="Proc. Natl. Acad. Sci. U.S.A.">
        <title>Evolutionary erosion of yeast sex chromosomes by mating-type switching accidents.</title>
        <authorList>
            <person name="Gordon J.L."/>
            <person name="Armisen D."/>
            <person name="Proux-Wera E."/>
            <person name="Oheigeartaigh S.S."/>
            <person name="Byrne K.P."/>
            <person name="Wolfe K.H."/>
        </authorList>
    </citation>
    <scope>NUCLEOTIDE SEQUENCE [LARGE SCALE GENOMIC DNA]</scope>
    <source>
        <strain evidence="10">ATCC 22294 / BCRC 22015 / CBS 2517 / CECT 1963 / NBRC 1671 / NRRL Y-8276</strain>
    </source>
</reference>
<evidence type="ECO:0000259" key="8">
    <source>
        <dbReference type="PROSITE" id="PS50845"/>
    </source>
</evidence>
<dbReference type="PROSITE" id="PS50845">
    <property type="entry name" value="RETICULON"/>
    <property type="match status" value="1"/>
</dbReference>
<dbReference type="GO" id="GO:0051292">
    <property type="term" value="P:nuclear pore complex assembly"/>
    <property type="evidence" value="ECO:0007669"/>
    <property type="project" value="EnsemblFungi"/>
</dbReference>
<dbReference type="KEGG" id="kaf:KAFR_0E02720"/>
<evidence type="ECO:0000256" key="3">
    <source>
        <dbReference type="ARBA" id="ARBA00022824"/>
    </source>
</evidence>
<dbReference type="InParanoid" id="H2AVM4"/>
<feature type="transmembrane region" description="Helical" evidence="6">
    <location>
        <begin position="29"/>
        <end position="50"/>
    </location>
</feature>
<keyword evidence="5 6" id="KW-0472">Membrane</keyword>
<feature type="compositionally biased region" description="Low complexity" evidence="7">
    <location>
        <begin position="226"/>
        <end position="239"/>
    </location>
</feature>
<evidence type="ECO:0000256" key="4">
    <source>
        <dbReference type="ARBA" id="ARBA00022989"/>
    </source>
</evidence>
<evidence type="ECO:0000256" key="2">
    <source>
        <dbReference type="ARBA" id="ARBA00022692"/>
    </source>
</evidence>
<name>H2AVM4_KAZAF</name>
<evidence type="ECO:0000313" key="9">
    <source>
        <dbReference type="EMBL" id="CCF58424.1"/>
    </source>
</evidence>
<proteinExistence type="predicted"/>
<feature type="transmembrane region" description="Helical" evidence="6">
    <location>
        <begin position="134"/>
        <end position="158"/>
    </location>
</feature>
<evidence type="ECO:0000256" key="7">
    <source>
        <dbReference type="SAM" id="MobiDB-lite"/>
    </source>
</evidence>
<organism evidence="9 10">
    <name type="scientific">Kazachstania africana (strain ATCC 22294 / BCRC 22015 / CBS 2517 / CECT 1963 / NBRC 1671 / NRRL Y-8276)</name>
    <name type="common">Yeast</name>
    <name type="synonym">Kluyveromyces africanus</name>
    <dbReference type="NCBI Taxonomy" id="1071382"/>
    <lineage>
        <taxon>Eukaryota</taxon>
        <taxon>Fungi</taxon>
        <taxon>Dikarya</taxon>
        <taxon>Ascomycota</taxon>
        <taxon>Saccharomycotina</taxon>
        <taxon>Saccharomycetes</taxon>
        <taxon>Saccharomycetales</taxon>
        <taxon>Saccharomycetaceae</taxon>
        <taxon>Kazachstania</taxon>
    </lineage>
</organism>
<evidence type="ECO:0000256" key="6">
    <source>
        <dbReference type="RuleBase" id="RU363132"/>
    </source>
</evidence>
<dbReference type="GO" id="GO:0032581">
    <property type="term" value="P:ER-dependent peroxisome organization"/>
    <property type="evidence" value="ECO:0007669"/>
    <property type="project" value="EnsemblFungi"/>
</dbReference>
<evidence type="ECO:0000313" key="10">
    <source>
        <dbReference type="Proteomes" id="UP000005220"/>
    </source>
</evidence>
<dbReference type="GO" id="GO:0098554">
    <property type="term" value="C:cytoplasmic side of endoplasmic reticulum membrane"/>
    <property type="evidence" value="ECO:0007669"/>
    <property type="project" value="EnsemblFungi"/>
</dbReference>
<accession>H2AVM4</accession>
<dbReference type="GO" id="GO:0071788">
    <property type="term" value="P:endoplasmic reticulum tubular network maintenance"/>
    <property type="evidence" value="ECO:0007669"/>
    <property type="project" value="EnsemblFungi"/>
</dbReference>
<keyword evidence="2 6" id="KW-0812">Transmembrane</keyword>
<keyword evidence="10" id="KW-1185">Reference proteome</keyword>
<dbReference type="STRING" id="1071382.H2AVM4"/>
<dbReference type="GO" id="GO:0005794">
    <property type="term" value="C:Golgi apparatus"/>
    <property type="evidence" value="ECO:0007669"/>
    <property type="project" value="EnsemblFungi"/>
</dbReference>
<dbReference type="GO" id="GO:0034976">
    <property type="term" value="P:response to endoplasmic reticulum stress"/>
    <property type="evidence" value="ECO:0007669"/>
    <property type="project" value="EnsemblFungi"/>
</dbReference>
<dbReference type="Proteomes" id="UP000005220">
    <property type="component" value="Chromosome 5"/>
</dbReference>
<dbReference type="EMBL" id="HE650825">
    <property type="protein sequence ID" value="CCF58424.1"/>
    <property type="molecule type" value="Genomic_DNA"/>
</dbReference>
<keyword evidence="4 6" id="KW-1133">Transmembrane helix</keyword>
<keyword evidence="3 6" id="KW-0256">Endoplasmic reticulum</keyword>
<dbReference type="InterPro" id="IPR003388">
    <property type="entry name" value="Reticulon"/>
</dbReference>
<dbReference type="AlphaFoldDB" id="H2AVM4"/>
<evidence type="ECO:0000256" key="5">
    <source>
        <dbReference type="ARBA" id="ARBA00023136"/>
    </source>
</evidence>
<gene>
    <name evidence="9" type="primary">KAFR0E02720</name>
    <name evidence="9" type="ORF">KAFR_0E02720</name>
</gene>
<feature type="domain" description="Reticulon" evidence="8">
    <location>
        <begin position="14"/>
        <end position="209"/>
    </location>
</feature>
<dbReference type="FunCoup" id="H2AVM4">
    <property type="interactions" value="302"/>
</dbReference>
<sequence>MSTQTTTKKNSNCGCDLLLWKNPIETGKYFFGSLIVLLILKKVNLITFFLRCGYTILLTTGSIEFVTKIFLGQGLVTKYGIKECPNTVAFIKPHLDQFLKYLPVYQAKMRMLVFAYVPKNTFKAALALYCLHKLFSWFSIWCLFFMADLVIFTAPIVYKTYQTEIDACVAHSCKVAKAKSNECSKLACEKIKPYVEKIAPLNKILKTRESSETTAQMAGAVPVKETSSATSSALPTAPTNEPINNETKEFDVDQLTSDLQQSTNSLKEQLEKNNF</sequence>
<dbReference type="HOGENOM" id="CLU_050576_0_0_1"/>
<dbReference type="RefSeq" id="XP_003957559.1">
    <property type="nucleotide sequence ID" value="XM_003957510.1"/>
</dbReference>
<dbReference type="OrthoDB" id="567788at2759"/>
<feature type="region of interest" description="Disordered" evidence="7">
    <location>
        <begin position="213"/>
        <end position="245"/>
    </location>
</feature>
<dbReference type="Pfam" id="PF02453">
    <property type="entry name" value="Reticulon"/>
    <property type="match status" value="1"/>
</dbReference>
<dbReference type="GeneID" id="13883161"/>
<protein>
    <recommendedName>
        <fullName evidence="6">Reticulon-like protein</fullName>
    </recommendedName>
</protein>